<dbReference type="Gene3D" id="1.20.1600.10">
    <property type="entry name" value="Outer membrane efflux proteins (OEP)"/>
    <property type="match status" value="1"/>
</dbReference>
<evidence type="ECO:0000256" key="3">
    <source>
        <dbReference type="ARBA" id="ARBA00022448"/>
    </source>
</evidence>
<keyword evidence="7" id="KW-0998">Cell outer membrane</keyword>
<dbReference type="GO" id="GO:0015562">
    <property type="term" value="F:efflux transmembrane transporter activity"/>
    <property type="evidence" value="ECO:0007669"/>
    <property type="project" value="InterPro"/>
</dbReference>
<sequence length="446" mass="50646">MKQTYIILLHVFMIAVAGSIHAQESWTLNQCIEYALNNNLDHRLYELDEQMAKVDATQSKLNLLPSLSISSSAGTSYGRSIDPNTNGVINTEFFNNSNSLNSSIGLFNGFTQQNRIAYSKFRLQASRYQRVNFQDDLAFGISMAYYDVVYFEGVVEIVREQLKLSEFNLKKTETQIATGLKAKTDLAEMQATYEREKLSLIQSENNLEEAKLNLGRQMNLPAGQLIRIVSDAGEPVDTQNLRLSSDSLFASFVQISPYVKMSEANLDAAGKNIAMVRGQYFPSVYLRASVNTGYSDTYRDQDGKTFSFSDQIDNNMSQYVGASVTIPIFGRNQVRSEVRKAKLYRDDALAEVEKSKQAVYYELINNTRELQALFAEYVQTKKQVEADELAYQVARRKYDEGLIDVIELLAVKSRLSEAQGHLLLTGLQWKIKDKVLEFYKGIRFWE</sequence>
<feature type="signal peptide" evidence="9">
    <location>
        <begin position="1"/>
        <end position="22"/>
    </location>
</feature>
<organism evidence="10 11">
    <name type="scientific">Gaoshiqia sediminis</name>
    <dbReference type="NCBI Taxonomy" id="2986998"/>
    <lineage>
        <taxon>Bacteria</taxon>
        <taxon>Pseudomonadati</taxon>
        <taxon>Bacteroidota</taxon>
        <taxon>Bacteroidia</taxon>
        <taxon>Marinilabiliales</taxon>
        <taxon>Prolixibacteraceae</taxon>
        <taxon>Gaoshiqia</taxon>
    </lineage>
</organism>
<comment type="subcellular location">
    <subcellularLocation>
        <location evidence="1">Cell outer membrane</location>
    </subcellularLocation>
</comment>
<evidence type="ECO:0000256" key="7">
    <source>
        <dbReference type="ARBA" id="ARBA00023237"/>
    </source>
</evidence>
<dbReference type="GO" id="GO:0015288">
    <property type="term" value="F:porin activity"/>
    <property type="evidence" value="ECO:0007669"/>
    <property type="project" value="TreeGrafter"/>
</dbReference>
<evidence type="ECO:0000313" key="10">
    <source>
        <dbReference type="EMBL" id="MCW0484483.1"/>
    </source>
</evidence>
<feature type="coiled-coil region" evidence="8">
    <location>
        <begin position="186"/>
        <end position="213"/>
    </location>
</feature>
<comment type="similarity">
    <text evidence="2">Belongs to the outer membrane factor (OMF) (TC 1.B.17) family.</text>
</comment>
<dbReference type="RefSeq" id="WP_282593076.1">
    <property type="nucleotide sequence ID" value="NZ_JAPAAF010000038.1"/>
</dbReference>
<gene>
    <name evidence="10" type="ORF">N2K84_17225</name>
</gene>
<evidence type="ECO:0000256" key="2">
    <source>
        <dbReference type="ARBA" id="ARBA00007613"/>
    </source>
</evidence>
<dbReference type="Proteomes" id="UP001163821">
    <property type="component" value="Unassembled WGS sequence"/>
</dbReference>
<dbReference type="GO" id="GO:0009279">
    <property type="term" value="C:cell outer membrane"/>
    <property type="evidence" value="ECO:0007669"/>
    <property type="project" value="UniProtKB-SubCell"/>
</dbReference>
<dbReference type="GO" id="GO:1990281">
    <property type="term" value="C:efflux pump complex"/>
    <property type="evidence" value="ECO:0007669"/>
    <property type="project" value="TreeGrafter"/>
</dbReference>
<keyword evidence="4" id="KW-1134">Transmembrane beta strand</keyword>
<dbReference type="EMBL" id="JAPAAF010000038">
    <property type="protein sequence ID" value="MCW0484483.1"/>
    <property type="molecule type" value="Genomic_DNA"/>
</dbReference>
<evidence type="ECO:0000313" key="11">
    <source>
        <dbReference type="Proteomes" id="UP001163821"/>
    </source>
</evidence>
<dbReference type="AlphaFoldDB" id="A0AA41YB74"/>
<keyword evidence="6" id="KW-0472">Membrane</keyword>
<evidence type="ECO:0000256" key="8">
    <source>
        <dbReference type="SAM" id="Coils"/>
    </source>
</evidence>
<dbReference type="PANTHER" id="PTHR30026">
    <property type="entry name" value="OUTER MEMBRANE PROTEIN TOLC"/>
    <property type="match status" value="1"/>
</dbReference>
<dbReference type="InterPro" id="IPR003423">
    <property type="entry name" value="OMP_efflux"/>
</dbReference>
<dbReference type="Pfam" id="PF02321">
    <property type="entry name" value="OEP"/>
    <property type="match status" value="2"/>
</dbReference>
<keyword evidence="9" id="KW-0732">Signal</keyword>
<evidence type="ECO:0000256" key="6">
    <source>
        <dbReference type="ARBA" id="ARBA00023136"/>
    </source>
</evidence>
<proteinExistence type="inferred from homology"/>
<dbReference type="PANTHER" id="PTHR30026:SF20">
    <property type="entry name" value="OUTER MEMBRANE PROTEIN TOLC"/>
    <property type="match status" value="1"/>
</dbReference>
<keyword evidence="8" id="KW-0175">Coiled coil</keyword>
<keyword evidence="11" id="KW-1185">Reference proteome</keyword>
<accession>A0AA41YB74</accession>
<comment type="caution">
    <text evidence="10">The sequence shown here is derived from an EMBL/GenBank/DDBJ whole genome shotgun (WGS) entry which is preliminary data.</text>
</comment>
<name>A0AA41YB74_9BACT</name>
<evidence type="ECO:0000256" key="5">
    <source>
        <dbReference type="ARBA" id="ARBA00022692"/>
    </source>
</evidence>
<keyword evidence="5" id="KW-0812">Transmembrane</keyword>
<protein>
    <submittedName>
        <fullName evidence="10">TolC family protein</fullName>
    </submittedName>
</protein>
<reference evidence="10" key="1">
    <citation type="submission" date="2022-10" db="EMBL/GenBank/DDBJ databases">
        <title>Gaoshiqiia sediminis gen. nov., sp. nov., isolated from coastal sediment.</title>
        <authorList>
            <person name="Yu W.X."/>
            <person name="Mu D.S."/>
            <person name="Du J.Z."/>
            <person name="Liang Y.Q."/>
        </authorList>
    </citation>
    <scope>NUCLEOTIDE SEQUENCE</scope>
    <source>
        <strain evidence="10">A06</strain>
    </source>
</reference>
<evidence type="ECO:0000256" key="4">
    <source>
        <dbReference type="ARBA" id="ARBA00022452"/>
    </source>
</evidence>
<keyword evidence="3" id="KW-0813">Transport</keyword>
<evidence type="ECO:0000256" key="1">
    <source>
        <dbReference type="ARBA" id="ARBA00004442"/>
    </source>
</evidence>
<dbReference type="SUPFAM" id="SSF56954">
    <property type="entry name" value="Outer membrane efflux proteins (OEP)"/>
    <property type="match status" value="1"/>
</dbReference>
<evidence type="ECO:0000256" key="9">
    <source>
        <dbReference type="SAM" id="SignalP"/>
    </source>
</evidence>
<feature type="chain" id="PRO_5041435183" evidence="9">
    <location>
        <begin position="23"/>
        <end position="446"/>
    </location>
</feature>
<dbReference type="InterPro" id="IPR051906">
    <property type="entry name" value="TolC-like"/>
</dbReference>